<evidence type="ECO:0000313" key="2">
    <source>
        <dbReference type="EMBL" id="EJK61969.1"/>
    </source>
</evidence>
<dbReference type="Proteomes" id="UP000266841">
    <property type="component" value="Unassembled WGS sequence"/>
</dbReference>
<proteinExistence type="predicted"/>
<sequence>MTPSFRRRSTASRADGGEVQPDGLVSGTAEEEEPGPTAGAENGIANDADDDEAAPRETPNDETETRWSKRSRVSTDGVGAT</sequence>
<feature type="compositionally biased region" description="Basic and acidic residues" evidence="1">
    <location>
        <begin position="53"/>
        <end position="67"/>
    </location>
</feature>
<evidence type="ECO:0000256" key="1">
    <source>
        <dbReference type="SAM" id="MobiDB-lite"/>
    </source>
</evidence>
<comment type="caution">
    <text evidence="2">The sequence shown here is derived from an EMBL/GenBank/DDBJ whole genome shotgun (WGS) entry which is preliminary data.</text>
</comment>
<name>K0SAH5_THAOC</name>
<feature type="compositionally biased region" description="Basic residues" evidence="1">
    <location>
        <begin position="1"/>
        <end position="10"/>
    </location>
</feature>
<organism evidence="2 3">
    <name type="scientific">Thalassiosira oceanica</name>
    <name type="common">Marine diatom</name>
    <dbReference type="NCBI Taxonomy" id="159749"/>
    <lineage>
        <taxon>Eukaryota</taxon>
        <taxon>Sar</taxon>
        <taxon>Stramenopiles</taxon>
        <taxon>Ochrophyta</taxon>
        <taxon>Bacillariophyta</taxon>
        <taxon>Coscinodiscophyceae</taxon>
        <taxon>Thalassiosirophycidae</taxon>
        <taxon>Thalassiosirales</taxon>
        <taxon>Thalassiosiraceae</taxon>
        <taxon>Thalassiosira</taxon>
    </lineage>
</organism>
<feature type="non-terminal residue" evidence="2">
    <location>
        <position position="81"/>
    </location>
</feature>
<protein>
    <submittedName>
        <fullName evidence="2">Uncharacterized protein</fullName>
    </submittedName>
</protein>
<accession>K0SAH5</accession>
<gene>
    <name evidence="2" type="ORF">THAOC_17446</name>
</gene>
<dbReference type="EMBL" id="AGNL01019248">
    <property type="protein sequence ID" value="EJK61969.1"/>
    <property type="molecule type" value="Genomic_DNA"/>
</dbReference>
<feature type="region of interest" description="Disordered" evidence="1">
    <location>
        <begin position="1"/>
        <end position="81"/>
    </location>
</feature>
<reference evidence="2 3" key="1">
    <citation type="journal article" date="2012" name="Genome Biol.">
        <title>Genome and low-iron response of an oceanic diatom adapted to chronic iron limitation.</title>
        <authorList>
            <person name="Lommer M."/>
            <person name="Specht M."/>
            <person name="Roy A.S."/>
            <person name="Kraemer L."/>
            <person name="Andreson R."/>
            <person name="Gutowska M.A."/>
            <person name="Wolf J."/>
            <person name="Bergner S.V."/>
            <person name="Schilhabel M.B."/>
            <person name="Klostermeier U.C."/>
            <person name="Beiko R.G."/>
            <person name="Rosenstiel P."/>
            <person name="Hippler M."/>
            <person name="Laroche J."/>
        </authorList>
    </citation>
    <scope>NUCLEOTIDE SEQUENCE [LARGE SCALE GENOMIC DNA]</scope>
    <source>
        <strain evidence="2 3">CCMP1005</strain>
    </source>
</reference>
<dbReference type="AlphaFoldDB" id="K0SAH5"/>
<keyword evidence="3" id="KW-1185">Reference proteome</keyword>
<evidence type="ECO:0000313" key="3">
    <source>
        <dbReference type="Proteomes" id="UP000266841"/>
    </source>
</evidence>